<dbReference type="AlphaFoldDB" id="A0A0A7A7C2"/>
<evidence type="ECO:0000256" key="3">
    <source>
        <dbReference type="ARBA" id="ARBA00023274"/>
    </source>
</evidence>
<dbReference type="GO" id="GO:0005840">
    <property type="term" value="C:ribosome"/>
    <property type="evidence" value="ECO:0007669"/>
    <property type="project" value="UniProtKB-KW"/>
</dbReference>
<geneLocation type="mitochondrion" evidence="4"/>
<dbReference type="InterPro" id="IPR036419">
    <property type="entry name" value="Ribosomal_S3_C_sf"/>
</dbReference>
<dbReference type="RefSeq" id="YP_009114084.1">
    <property type="nucleotide sequence ID" value="NC_026056.1"/>
</dbReference>
<dbReference type="EMBL" id="KF649305">
    <property type="protein sequence ID" value="AHB62147.1"/>
    <property type="molecule type" value="Genomic_DNA"/>
</dbReference>
<gene>
    <name evidence="4" type="primary">rps3</name>
    <name evidence="4" type="ORF">Palm.palm.mt.02</name>
</gene>
<organism evidence="4">
    <name type="scientific">Palmaria palmata</name>
    <name type="common">Dulse</name>
    <name type="synonym">Rhodymenia palmata</name>
    <dbReference type="NCBI Taxonomy" id="2822"/>
    <lineage>
        <taxon>Eukaryota</taxon>
        <taxon>Rhodophyta</taxon>
        <taxon>Florideophyceae</taxon>
        <taxon>Nemaliophycidae</taxon>
        <taxon>Palmariales</taxon>
        <taxon>Palmariaceae</taxon>
        <taxon>Palmaria</taxon>
    </lineage>
</organism>
<name>A0A0A7A7C2_PALPL</name>
<evidence type="ECO:0000256" key="2">
    <source>
        <dbReference type="ARBA" id="ARBA00022980"/>
    </source>
</evidence>
<proteinExistence type="inferred from homology"/>
<protein>
    <submittedName>
        <fullName evidence="4">Ribosomal protein S3</fullName>
    </submittedName>
</protein>
<keyword evidence="4" id="KW-0496">Mitochondrion</keyword>
<accession>A0A0A7A7C2</accession>
<sequence>MPRKINPISYRLGLLQLWDSNIATYGNTINFFQESKNTFLEFFVIKFLKIHSLEVGNFSWVISVSKVSLVITCVSLHKSNKELNILVKKLVNFIMLTYNLPAKVYLLQSLNWPCTSEFLKFYFDFKLKKNDSFKQVLKDVIQIANTQLNTKKIVKTSCGPLLLRLKGFKLKASGRFPNSRNQMSQSIQSNIGSIALSELSNYVEYSQIPIFTKSGVYSLHIWLLYTI</sequence>
<dbReference type="Gene3D" id="3.30.1140.32">
    <property type="entry name" value="Ribosomal protein S3, C-terminal domain"/>
    <property type="match status" value="1"/>
</dbReference>
<dbReference type="SUPFAM" id="SSF54821">
    <property type="entry name" value="Ribosomal protein S3 C-terminal domain"/>
    <property type="match status" value="1"/>
</dbReference>
<reference evidence="4" key="1">
    <citation type="submission" date="2013-09" db="EMBL/GenBank/DDBJ databases">
        <title>Complete mitochondrion genomes reveal florideophycean red algal diversity.</title>
        <authorList>
            <person name="Yang E.C."/>
            <person name="Kim K.M."/>
            <person name="Kim S.Y."/>
            <person name="Yoon H.S."/>
        </authorList>
    </citation>
    <scope>NUCLEOTIDE SEQUENCE</scope>
</reference>
<dbReference type="GeneID" id="22834693"/>
<keyword evidence="3" id="KW-0687">Ribonucleoprotein</keyword>
<evidence type="ECO:0000313" key="4">
    <source>
        <dbReference type="EMBL" id="AHB62147.1"/>
    </source>
</evidence>
<evidence type="ECO:0000256" key="1">
    <source>
        <dbReference type="ARBA" id="ARBA00010761"/>
    </source>
</evidence>
<dbReference type="GO" id="GO:1990904">
    <property type="term" value="C:ribonucleoprotein complex"/>
    <property type="evidence" value="ECO:0007669"/>
    <property type="project" value="UniProtKB-KW"/>
</dbReference>
<keyword evidence="2 4" id="KW-0689">Ribosomal protein</keyword>
<comment type="similarity">
    <text evidence="1">Belongs to the universal ribosomal protein uS3 family.</text>
</comment>